<comment type="caution">
    <text evidence="1">The sequence shown here is derived from an EMBL/GenBank/DDBJ whole genome shotgun (WGS) entry which is preliminary data.</text>
</comment>
<reference evidence="1 2" key="1">
    <citation type="journal article" date="2017" name="Curr. Biol.">
        <title>The Evolution of Venom by Co-option of Single-Copy Genes.</title>
        <authorList>
            <person name="Martinson E.O."/>
            <person name="Mrinalini"/>
            <person name="Kelkar Y.D."/>
            <person name="Chang C.H."/>
            <person name="Werren J.H."/>
        </authorList>
    </citation>
    <scope>NUCLEOTIDE SEQUENCE [LARGE SCALE GENOMIC DNA]</scope>
    <source>
        <strain evidence="1 2">Alberta</strain>
        <tissue evidence="1">Whole body</tissue>
    </source>
</reference>
<proteinExistence type="predicted"/>
<gene>
    <name evidence="1" type="ORF">TSAR_012795</name>
</gene>
<sequence length="97" mass="11105">MLEQYEFVNKFRDQNPTDIGAAWGFDEQTITKRTTTNPLNRDCSLLNPNTNKGAVPKRCVNKFTRVTLEMGEQIEMPVEVAKFWRASNPEAQENAIV</sequence>
<dbReference type="Proteomes" id="UP000215335">
    <property type="component" value="Unassembled WGS sequence"/>
</dbReference>
<dbReference type="EMBL" id="NNAY01004729">
    <property type="protein sequence ID" value="OXU17507.1"/>
    <property type="molecule type" value="Genomic_DNA"/>
</dbReference>
<keyword evidence="2" id="KW-1185">Reference proteome</keyword>
<evidence type="ECO:0000313" key="1">
    <source>
        <dbReference type="EMBL" id="OXU17507.1"/>
    </source>
</evidence>
<organism evidence="1 2">
    <name type="scientific">Trichomalopsis sarcophagae</name>
    <dbReference type="NCBI Taxonomy" id="543379"/>
    <lineage>
        <taxon>Eukaryota</taxon>
        <taxon>Metazoa</taxon>
        <taxon>Ecdysozoa</taxon>
        <taxon>Arthropoda</taxon>
        <taxon>Hexapoda</taxon>
        <taxon>Insecta</taxon>
        <taxon>Pterygota</taxon>
        <taxon>Neoptera</taxon>
        <taxon>Endopterygota</taxon>
        <taxon>Hymenoptera</taxon>
        <taxon>Apocrita</taxon>
        <taxon>Proctotrupomorpha</taxon>
        <taxon>Chalcidoidea</taxon>
        <taxon>Pteromalidae</taxon>
        <taxon>Pteromalinae</taxon>
        <taxon>Trichomalopsis</taxon>
    </lineage>
</organism>
<evidence type="ECO:0000313" key="2">
    <source>
        <dbReference type="Proteomes" id="UP000215335"/>
    </source>
</evidence>
<protein>
    <submittedName>
        <fullName evidence="1">Uncharacterized protein</fullName>
    </submittedName>
</protein>
<name>A0A232EGM2_9HYME</name>
<dbReference type="AlphaFoldDB" id="A0A232EGM2"/>
<accession>A0A232EGM2</accession>